<feature type="chain" id="PRO_5046609509" evidence="1">
    <location>
        <begin position="25"/>
        <end position="202"/>
    </location>
</feature>
<accession>A0ABM1A0Q4</accession>
<dbReference type="GeneID" id="106011877"/>
<evidence type="ECO:0000313" key="3">
    <source>
        <dbReference type="RefSeq" id="XP_012938460.1"/>
    </source>
</evidence>
<keyword evidence="2" id="KW-1185">Reference proteome</keyword>
<dbReference type="Proteomes" id="UP000694888">
    <property type="component" value="Unplaced"/>
</dbReference>
<proteinExistence type="predicted"/>
<evidence type="ECO:0000313" key="2">
    <source>
        <dbReference type="Proteomes" id="UP000694888"/>
    </source>
</evidence>
<sequence length="202" mass="22771">MKFTTVAERWIFFSFPCLLLTAFASEKQDVGDNQRSWQGKSVPSDFTESHFQPALVQLQGNPDLHPRVRMKVITPSHVHNLDLTRASRVLHESVRVISVEPGDEEEEEFRISEIDPDLHLLDGNFFENHSTGTILSIHKRPDGKYHVEGHLSHSLVIAPPGSGTRHKRSTGDHKGHFVYTTGAEDYDRDLSGGEAIINVLNR</sequence>
<feature type="signal peptide" evidence="1">
    <location>
        <begin position="1"/>
        <end position="24"/>
    </location>
</feature>
<dbReference type="RefSeq" id="XP_012938460.1">
    <property type="nucleotide sequence ID" value="XM_013083006.1"/>
</dbReference>
<reference evidence="3" key="1">
    <citation type="submission" date="2025-08" db="UniProtKB">
        <authorList>
            <consortium name="RefSeq"/>
        </authorList>
    </citation>
    <scope>IDENTIFICATION</scope>
</reference>
<evidence type="ECO:0000256" key="1">
    <source>
        <dbReference type="SAM" id="SignalP"/>
    </source>
</evidence>
<gene>
    <name evidence="3" type="primary">LOC106011877</name>
</gene>
<name>A0ABM1A0Q4_APLCA</name>
<keyword evidence="1" id="KW-0732">Signal</keyword>
<organism evidence="2 3">
    <name type="scientific">Aplysia californica</name>
    <name type="common">California sea hare</name>
    <dbReference type="NCBI Taxonomy" id="6500"/>
    <lineage>
        <taxon>Eukaryota</taxon>
        <taxon>Metazoa</taxon>
        <taxon>Spiralia</taxon>
        <taxon>Lophotrochozoa</taxon>
        <taxon>Mollusca</taxon>
        <taxon>Gastropoda</taxon>
        <taxon>Heterobranchia</taxon>
        <taxon>Euthyneura</taxon>
        <taxon>Tectipleura</taxon>
        <taxon>Aplysiida</taxon>
        <taxon>Aplysioidea</taxon>
        <taxon>Aplysiidae</taxon>
        <taxon>Aplysia</taxon>
    </lineage>
</organism>
<protein>
    <submittedName>
        <fullName evidence="3">Uncharacterized protein LOC106011877</fullName>
    </submittedName>
</protein>